<name>A0A9W7SYA9_9PEZI</name>
<evidence type="ECO:0000313" key="2">
    <source>
        <dbReference type="Proteomes" id="UP001138500"/>
    </source>
</evidence>
<reference evidence="1 2" key="1">
    <citation type="journal article" date="2018" name="IMA Fungus">
        <title>IMA Genome-F 10: Nine draft genome sequences of Claviceps purpurea s.lat., including C. arundinis, C. humidiphila, and C. cf. spartinae, pseudomolecules for the pitch canker pathogen Fusarium circinatum, draft genome of Davidsoniella eucalypti, Grosmannia galeiformis, Quambalaria eucalypti, and Teratosphaeria destructans.</title>
        <authorList>
            <person name="Wingfield B.D."/>
            <person name="Liu M."/>
            <person name="Nguyen H.D."/>
            <person name="Lane F.A."/>
            <person name="Morgan S.W."/>
            <person name="De Vos L."/>
            <person name="Wilken P.M."/>
            <person name="Duong T.A."/>
            <person name="Aylward J."/>
            <person name="Coetzee M.P."/>
            <person name="Dadej K."/>
            <person name="De Beer Z.W."/>
            <person name="Findlay W."/>
            <person name="Havenga M."/>
            <person name="Kolarik M."/>
            <person name="Menzies J.G."/>
            <person name="Naidoo K."/>
            <person name="Pochopski O."/>
            <person name="Shoukouhi P."/>
            <person name="Santana Q.C."/>
            <person name="Seifert K.A."/>
            <person name="Soal N."/>
            <person name="Steenkamp E.T."/>
            <person name="Tatham C.T."/>
            <person name="van der Nest M.A."/>
            <person name="Wingfield M.J."/>
        </authorList>
    </citation>
    <scope>NUCLEOTIDE SEQUENCE [LARGE SCALE GENOMIC DNA]</scope>
    <source>
        <strain evidence="1">CMW44962</strain>
    </source>
</reference>
<organism evidence="1 2">
    <name type="scientific">Teratosphaeria destructans</name>
    <dbReference type="NCBI Taxonomy" id="418781"/>
    <lineage>
        <taxon>Eukaryota</taxon>
        <taxon>Fungi</taxon>
        <taxon>Dikarya</taxon>
        <taxon>Ascomycota</taxon>
        <taxon>Pezizomycotina</taxon>
        <taxon>Dothideomycetes</taxon>
        <taxon>Dothideomycetidae</taxon>
        <taxon>Mycosphaerellales</taxon>
        <taxon>Teratosphaeriaceae</taxon>
        <taxon>Teratosphaeria</taxon>
    </lineage>
</organism>
<reference evidence="1 2" key="2">
    <citation type="journal article" date="2021" name="Curr. Genet.">
        <title>Genetic response to nitrogen starvation in the aggressive Eucalyptus foliar pathogen Teratosphaeria destructans.</title>
        <authorList>
            <person name="Havenga M."/>
            <person name="Wingfield B.D."/>
            <person name="Wingfield M.J."/>
            <person name="Dreyer L.L."/>
            <person name="Roets F."/>
            <person name="Aylward J."/>
        </authorList>
    </citation>
    <scope>NUCLEOTIDE SEQUENCE [LARGE SCALE GENOMIC DNA]</scope>
    <source>
        <strain evidence="1">CMW44962</strain>
    </source>
</reference>
<dbReference type="AlphaFoldDB" id="A0A9W7SYA9"/>
<dbReference type="PANTHER" id="PTHR42085:SF1">
    <property type="entry name" value="F-BOX DOMAIN-CONTAINING PROTEIN"/>
    <property type="match status" value="1"/>
</dbReference>
<gene>
    <name evidence="1" type="ORF">Tdes44962_MAKER01567</name>
</gene>
<comment type="caution">
    <text evidence="1">The sequence shown here is derived from an EMBL/GenBank/DDBJ whole genome shotgun (WGS) entry which is preliminary data.</text>
</comment>
<dbReference type="PANTHER" id="PTHR42085">
    <property type="entry name" value="F-BOX DOMAIN-CONTAINING PROTEIN"/>
    <property type="match status" value="1"/>
</dbReference>
<dbReference type="EMBL" id="RIBY02000446">
    <property type="protein sequence ID" value="KAH9842189.1"/>
    <property type="molecule type" value="Genomic_DNA"/>
</dbReference>
<dbReference type="OrthoDB" id="3934270at2759"/>
<dbReference type="InterPro" id="IPR038883">
    <property type="entry name" value="AN11006-like"/>
</dbReference>
<sequence length="293" mass="32152">MTHDHSNTTVGHLRINDTMASHSTAPSQTTRSPLLALAPELRNEISELAVVEPDGITIPASGKVKLPALLAVCREVRQEAEGVYFGMNTFKSVVGFKDFSVINWFANLTERQRRLTKKISIKFSASVELKKLHCELVKALQDPDATRFTAAKFKYSELQMKEITEANIWAWGVRAIGVKVDAIHFEDPGFDFVALFLDMTPESVSQDVVQGLEATLTAMFGIIARHGAEAMMRAADTEERVEVVTEVGKAVESAGRSVGGVQSFFEHQEKFTTLRALAASGLKCLLRALPESG</sequence>
<protein>
    <submittedName>
        <fullName evidence="1">Uncharacterized protein</fullName>
    </submittedName>
</protein>
<evidence type="ECO:0000313" key="1">
    <source>
        <dbReference type="EMBL" id="KAH9842189.1"/>
    </source>
</evidence>
<proteinExistence type="predicted"/>
<dbReference type="Proteomes" id="UP001138500">
    <property type="component" value="Unassembled WGS sequence"/>
</dbReference>
<keyword evidence="2" id="KW-1185">Reference proteome</keyword>
<accession>A0A9W7SYA9</accession>